<dbReference type="OrthoDB" id="9776235at2"/>
<dbReference type="PANTHER" id="PTHR34216:SF3">
    <property type="entry name" value="POLY-BETA-1,6-N-ACETYL-D-GLUCOSAMINE N-DEACETYLASE"/>
    <property type="match status" value="1"/>
</dbReference>
<dbReference type="Proteomes" id="UP000006055">
    <property type="component" value="Chromosome"/>
</dbReference>
<evidence type="ECO:0000256" key="1">
    <source>
        <dbReference type="ARBA" id="ARBA00004613"/>
    </source>
</evidence>
<proteinExistence type="predicted"/>
<keyword evidence="2" id="KW-0732">Signal</keyword>
<dbReference type="RefSeq" id="WP_014808797.1">
    <property type="nucleotide sequence ID" value="NC_018025.1"/>
</dbReference>
<dbReference type="InterPro" id="IPR011330">
    <property type="entry name" value="Glyco_hydro/deAcase_b/a-brl"/>
</dbReference>
<accession>I4C250</accession>
<dbReference type="PROSITE" id="PS51677">
    <property type="entry name" value="NODB"/>
    <property type="match status" value="1"/>
</dbReference>
<evidence type="ECO:0000313" key="4">
    <source>
        <dbReference type="EMBL" id="AFM23641.1"/>
    </source>
</evidence>
<evidence type="ECO:0000256" key="2">
    <source>
        <dbReference type="ARBA" id="ARBA00022729"/>
    </source>
</evidence>
<evidence type="ECO:0000259" key="3">
    <source>
        <dbReference type="PROSITE" id="PS51677"/>
    </source>
</evidence>
<dbReference type="GO" id="GO:0045493">
    <property type="term" value="P:xylan catabolic process"/>
    <property type="evidence" value="ECO:0007669"/>
    <property type="project" value="UniProtKB-KW"/>
</dbReference>
<evidence type="ECO:0000313" key="5">
    <source>
        <dbReference type="Proteomes" id="UP000006055"/>
    </source>
</evidence>
<dbReference type="GO" id="GO:0016810">
    <property type="term" value="F:hydrolase activity, acting on carbon-nitrogen (but not peptide) bonds"/>
    <property type="evidence" value="ECO:0007669"/>
    <property type="project" value="InterPro"/>
</dbReference>
<dbReference type="STRING" id="706587.Desti_0922"/>
<keyword evidence="4" id="KW-0119">Carbohydrate metabolism</keyword>
<keyword evidence="4" id="KW-0624">Polysaccharide degradation</keyword>
<protein>
    <submittedName>
        <fullName evidence="4">Putative xylanase/chitin deacetylase</fullName>
    </submittedName>
</protein>
<dbReference type="Pfam" id="PF01522">
    <property type="entry name" value="Polysacc_deac_1"/>
    <property type="match status" value="1"/>
</dbReference>
<keyword evidence="5" id="KW-1185">Reference proteome</keyword>
<dbReference type="SUPFAM" id="SSF88713">
    <property type="entry name" value="Glycoside hydrolase/deacetylase"/>
    <property type="match status" value="1"/>
</dbReference>
<dbReference type="eggNOG" id="COG0726">
    <property type="taxonomic scope" value="Bacteria"/>
</dbReference>
<name>I4C250_DESTA</name>
<organism evidence="4 5">
    <name type="scientific">Desulfomonile tiedjei (strain ATCC 49306 / DSM 6799 / DCB-1)</name>
    <dbReference type="NCBI Taxonomy" id="706587"/>
    <lineage>
        <taxon>Bacteria</taxon>
        <taxon>Pseudomonadati</taxon>
        <taxon>Thermodesulfobacteriota</taxon>
        <taxon>Desulfomonilia</taxon>
        <taxon>Desulfomonilales</taxon>
        <taxon>Desulfomonilaceae</taxon>
        <taxon>Desulfomonile</taxon>
    </lineage>
</organism>
<dbReference type="EMBL" id="CP003360">
    <property type="protein sequence ID" value="AFM23641.1"/>
    <property type="molecule type" value="Genomic_DNA"/>
</dbReference>
<dbReference type="CDD" id="cd10918">
    <property type="entry name" value="CE4_NodB_like_5s_6s"/>
    <property type="match status" value="1"/>
</dbReference>
<dbReference type="InterPro" id="IPR002509">
    <property type="entry name" value="NODB_dom"/>
</dbReference>
<dbReference type="HOGENOM" id="CLU_030024_3_3_7"/>
<gene>
    <name evidence="4" type="ordered locus">Desti_0922</name>
</gene>
<dbReference type="GO" id="GO:0016798">
    <property type="term" value="F:hydrolase activity, acting on glycosyl bonds"/>
    <property type="evidence" value="ECO:0007669"/>
    <property type="project" value="UniProtKB-KW"/>
</dbReference>
<sequence length="305" mass="34449">MYIGESLESPGNTASKKRCHVKSHDDYATSWKQTGVTPLGIGNRIRWFLRNTILTTLAALKTSGQSTFLTSMYCHYVFDDQIPEFEALIVELMKIGTFVNTDVCVDMLKGTKPLDGRYFHLSFDDGFRNVANNAIPVLKKYGIPAIVFVPTSFVGADLETTRKYCLDIAQYSTTIEMLRWQDLEKLLLLGFEVGSHTKTHARFSSISGDPDFMYEEIAGSKQEIEEKLGIECKYISWPYGKKADSDETSLSMVEKVGYEACFGAFRGSIVPRTTNAFAIPRHHFEVQWPTAHIRYFLGAKLRQAT</sequence>
<dbReference type="AlphaFoldDB" id="I4C250"/>
<keyword evidence="4" id="KW-0858">Xylan degradation</keyword>
<dbReference type="GO" id="GO:0005576">
    <property type="term" value="C:extracellular region"/>
    <property type="evidence" value="ECO:0007669"/>
    <property type="project" value="UniProtKB-SubCell"/>
</dbReference>
<keyword evidence="4" id="KW-0326">Glycosidase</keyword>
<reference evidence="5" key="1">
    <citation type="submission" date="2012-06" db="EMBL/GenBank/DDBJ databases">
        <title>Complete sequence of chromosome of Desulfomonile tiedjei DSM 6799.</title>
        <authorList>
            <person name="Lucas S."/>
            <person name="Copeland A."/>
            <person name="Lapidus A."/>
            <person name="Glavina del Rio T."/>
            <person name="Dalin E."/>
            <person name="Tice H."/>
            <person name="Bruce D."/>
            <person name="Goodwin L."/>
            <person name="Pitluck S."/>
            <person name="Peters L."/>
            <person name="Ovchinnikova G."/>
            <person name="Zeytun A."/>
            <person name="Lu M."/>
            <person name="Kyrpides N."/>
            <person name="Mavromatis K."/>
            <person name="Ivanova N."/>
            <person name="Brettin T."/>
            <person name="Detter J.C."/>
            <person name="Han C."/>
            <person name="Larimer F."/>
            <person name="Land M."/>
            <person name="Hauser L."/>
            <person name="Markowitz V."/>
            <person name="Cheng J.-F."/>
            <person name="Hugenholtz P."/>
            <person name="Woyke T."/>
            <person name="Wu D."/>
            <person name="Spring S."/>
            <person name="Schroeder M."/>
            <person name="Brambilla E."/>
            <person name="Klenk H.-P."/>
            <person name="Eisen J.A."/>
        </authorList>
    </citation>
    <scope>NUCLEOTIDE SEQUENCE [LARGE SCALE GENOMIC DNA]</scope>
    <source>
        <strain evidence="5">ATCC 49306 / DSM 6799 / DCB-1</strain>
    </source>
</reference>
<dbReference type="KEGG" id="dti:Desti_0922"/>
<dbReference type="PANTHER" id="PTHR34216">
    <property type="match status" value="1"/>
</dbReference>
<dbReference type="InterPro" id="IPR051398">
    <property type="entry name" value="Polysacch_Deacetylase"/>
</dbReference>
<keyword evidence="4" id="KW-0378">Hydrolase</keyword>
<comment type="subcellular location">
    <subcellularLocation>
        <location evidence="1">Secreted</location>
    </subcellularLocation>
</comment>
<feature type="domain" description="NodB homology" evidence="3">
    <location>
        <begin position="117"/>
        <end position="305"/>
    </location>
</feature>
<dbReference type="Gene3D" id="3.20.20.370">
    <property type="entry name" value="Glycoside hydrolase/deacetylase"/>
    <property type="match status" value="1"/>
</dbReference>